<protein>
    <submittedName>
        <fullName evidence="1">Uncharacterized protein</fullName>
    </submittedName>
</protein>
<proteinExistence type="predicted"/>
<reference evidence="1" key="1">
    <citation type="journal article" date="2023" name="G3 (Bethesda)">
        <title>Whole genome assembly and annotation of the endangered Caribbean coral Acropora cervicornis.</title>
        <authorList>
            <person name="Selwyn J.D."/>
            <person name="Vollmer S.V."/>
        </authorList>
    </citation>
    <scope>NUCLEOTIDE SEQUENCE</scope>
    <source>
        <strain evidence="1">K2</strain>
    </source>
</reference>
<dbReference type="AlphaFoldDB" id="A0AAD9PTV9"/>
<evidence type="ECO:0000313" key="1">
    <source>
        <dbReference type="EMBL" id="KAK2549014.1"/>
    </source>
</evidence>
<accession>A0AAD9PTV9</accession>
<gene>
    <name evidence="1" type="ORF">P5673_030643</name>
</gene>
<dbReference type="PANTHER" id="PTHR47331:SF5">
    <property type="entry name" value="RIBONUCLEASE H"/>
    <property type="match status" value="1"/>
</dbReference>
<comment type="caution">
    <text evidence="1">The sequence shown here is derived from an EMBL/GenBank/DDBJ whole genome shotgun (WGS) entry which is preliminary data.</text>
</comment>
<dbReference type="EMBL" id="JARQWQ010000133">
    <property type="protein sequence ID" value="KAK2549014.1"/>
    <property type="molecule type" value="Genomic_DNA"/>
</dbReference>
<organism evidence="1 2">
    <name type="scientific">Acropora cervicornis</name>
    <name type="common">Staghorn coral</name>
    <dbReference type="NCBI Taxonomy" id="6130"/>
    <lineage>
        <taxon>Eukaryota</taxon>
        <taxon>Metazoa</taxon>
        <taxon>Cnidaria</taxon>
        <taxon>Anthozoa</taxon>
        <taxon>Hexacorallia</taxon>
        <taxon>Scleractinia</taxon>
        <taxon>Astrocoeniina</taxon>
        <taxon>Acroporidae</taxon>
        <taxon>Acropora</taxon>
    </lineage>
</organism>
<name>A0AAD9PTV9_ACRCE</name>
<sequence length="273" mass="31176">MLGKEEITVERMNNPVVKRVDKRVEVKLPKTYSRTRIPHRKNQIPTPDVASKWPHLEKIVDKLCPYQSNTDVALLIGCNCPRAIKPREVILGKGDDPYAVRTLLGWGIIGPVIPYQESQDEGEEAKFATCNRIMSREIGNDAPSDRQFIPVAQSKEEHTPYAVNKMFEADFSERGPAAEALSKEERKFLTIVVKGIRHCKDGHYEMPLPLQVPNPNLPNNREVAVQRHNQLKERFAADSKYKEGYTTFMETVIKKGFAEKVPPKCRVNEQDVW</sequence>
<keyword evidence="2" id="KW-1185">Reference proteome</keyword>
<reference evidence="1" key="2">
    <citation type="journal article" date="2023" name="Science">
        <title>Genomic signatures of disease resistance in endangered staghorn corals.</title>
        <authorList>
            <person name="Vollmer S.V."/>
            <person name="Selwyn J.D."/>
            <person name="Despard B.A."/>
            <person name="Roesel C.L."/>
        </authorList>
    </citation>
    <scope>NUCLEOTIDE SEQUENCE</scope>
    <source>
        <strain evidence="1">K2</strain>
    </source>
</reference>
<evidence type="ECO:0000313" key="2">
    <source>
        <dbReference type="Proteomes" id="UP001249851"/>
    </source>
</evidence>
<dbReference type="PANTHER" id="PTHR47331">
    <property type="entry name" value="PHD-TYPE DOMAIN-CONTAINING PROTEIN"/>
    <property type="match status" value="1"/>
</dbReference>
<dbReference type="Proteomes" id="UP001249851">
    <property type="component" value="Unassembled WGS sequence"/>
</dbReference>